<evidence type="ECO:0000313" key="2">
    <source>
        <dbReference type="EMBL" id="KAK6951290.1"/>
    </source>
</evidence>
<dbReference type="EMBL" id="JBANMG010000007">
    <property type="protein sequence ID" value="KAK6951290.1"/>
    <property type="molecule type" value="Genomic_DNA"/>
</dbReference>
<protein>
    <submittedName>
        <fullName evidence="2">Uncharacterized protein</fullName>
    </submittedName>
</protein>
<proteinExistence type="predicted"/>
<dbReference type="AlphaFoldDB" id="A0AAX6MF58"/>
<evidence type="ECO:0000256" key="1">
    <source>
        <dbReference type="SAM" id="Phobius"/>
    </source>
</evidence>
<sequence>MRARGITIFQFFGKAAQFFGTNVNPVGLDPDTGIGWKFLIVYCCWIAVEGVLIFFLWPETSGRTLEELTFCMFLEIFLFQEPRLMMKTVFEDDERAHAATEAVEKQIHQEEVNHHEEVDISKTTTKDQV</sequence>
<keyword evidence="1" id="KW-0472">Membrane</keyword>
<dbReference type="InterPro" id="IPR036259">
    <property type="entry name" value="MFS_trans_sf"/>
</dbReference>
<comment type="caution">
    <text evidence="2">The sequence shown here is derived from an EMBL/GenBank/DDBJ whole genome shotgun (WGS) entry which is preliminary data.</text>
</comment>
<dbReference type="Gene3D" id="1.20.1250.20">
    <property type="entry name" value="MFS general substrate transporter like domains"/>
    <property type="match status" value="1"/>
</dbReference>
<name>A0AAX6MF58_9PEZI</name>
<organism evidence="2 3">
    <name type="scientific">Daldinia eschscholtzii</name>
    <dbReference type="NCBI Taxonomy" id="292717"/>
    <lineage>
        <taxon>Eukaryota</taxon>
        <taxon>Fungi</taxon>
        <taxon>Dikarya</taxon>
        <taxon>Ascomycota</taxon>
        <taxon>Pezizomycotina</taxon>
        <taxon>Sordariomycetes</taxon>
        <taxon>Xylariomycetidae</taxon>
        <taxon>Xylariales</taxon>
        <taxon>Hypoxylaceae</taxon>
        <taxon>Daldinia</taxon>
    </lineage>
</organism>
<evidence type="ECO:0000313" key="3">
    <source>
        <dbReference type="Proteomes" id="UP001369815"/>
    </source>
</evidence>
<reference evidence="2 3" key="1">
    <citation type="journal article" date="2024" name="Front Chem Biol">
        <title>Unveiling the potential of Daldinia eschscholtzii MFLUCC 19-0629 through bioactivity and bioinformatics studies for enhanced sustainable agriculture production.</title>
        <authorList>
            <person name="Brooks S."/>
            <person name="Weaver J.A."/>
            <person name="Klomchit A."/>
            <person name="Alharthi S.A."/>
            <person name="Onlamun T."/>
            <person name="Nurani R."/>
            <person name="Vong T.K."/>
            <person name="Alberti F."/>
            <person name="Greco C."/>
        </authorList>
    </citation>
    <scope>NUCLEOTIDE SEQUENCE [LARGE SCALE GENOMIC DNA]</scope>
    <source>
        <strain evidence="2">MFLUCC 19-0629</strain>
    </source>
</reference>
<accession>A0AAX6MF58</accession>
<keyword evidence="1" id="KW-1133">Transmembrane helix</keyword>
<gene>
    <name evidence="2" type="ORF">Daesc_007821</name>
</gene>
<feature type="transmembrane region" description="Helical" evidence="1">
    <location>
        <begin position="34"/>
        <end position="57"/>
    </location>
</feature>
<keyword evidence="3" id="KW-1185">Reference proteome</keyword>
<dbReference type="Proteomes" id="UP001369815">
    <property type="component" value="Unassembled WGS sequence"/>
</dbReference>
<keyword evidence="1" id="KW-0812">Transmembrane</keyword>